<keyword evidence="1" id="KW-1133">Transmembrane helix</keyword>
<keyword evidence="1" id="KW-0812">Transmembrane</keyword>
<protein>
    <submittedName>
        <fullName evidence="2">Uncharacterized protein</fullName>
    </submittedName>
</protein>
<dbReference type="RefSeq" id="WP_153302938.1">
    <property type="nucleotide sequence ID" value="NZ_LT796768.1"/>
</dbReference>
<proteinExistence type="predicted"/>
<organism evidence="2 3">
    <name type="scientific">Aeromicrobium choanae</name>
    <dbReference type="NCBI Taxonomy" id="1736691"/>
    <lineage>
        <taxon>Bacteria</taxon>
        <taxon>Bacillati</taxon>
        <taxon>Actinomycetota</taxon>
        <taxon>Actinomycetes</taxon>
        <taxon>Propionibacteriales</taxon>
        <taxon>Nocardioidaceae</taxon>
        <taxon>Aeromicrobium</taxon>
    </lineage>
</organism>
<feature type="transmembrane region" description="Helical" evidence="1">
    <location>
        <begin position="91"/>
        <end position="113"/>
    </location>
</feature>
<name>A0A1T4Z0W2_9ACTN</name>
<keyword evidence="1" id="KW-0472">Membrane</keyword>
<dbReference type="AlphaFoldDB" id="A0A1T4Z0W2"/>
<evidence type="ECO:0000313" key="3">
    <source>
        <dbReference type="Proteomes" id="UP000191040"/>
    </source>
</evidence>
<feature type="transmembrane region" description="Helical" evidence="1">
    <location>
        <begin position="50"/>
        <end position="70"/>
    </location>
</feature>
<gene>
    <name evidence="2" type="ORF">SAMN06295964_1721</name>
</gene>
<feature type="transmembrane region" description="Helical" evidence="1">
    <location>
        <begin position="119"/>
        <end position="141"/>
    </location>
</feature>
<evidence type="ECO:0000256" key="1">
    <source>
        <dbReference type="SAM" id="Phobius"/>
    </source>
</evidence>
<accession>A0A1T4Z0W2</accession>
<dbReference type="Proteomes" id="UP000191040">
    <property type="component" value="Chromosome I"/>
</dbReference>
<reference evidence="3" key="1">
    <citation type="submission" date="2017-02" db="EMBL/GenBank/DDBJ databases">
        <authorList>
            <person name="Varghese N."/>
            <person name="Submissions S."/>
        </authorList>
    </citation>
    <scope>NUCLEOTIDE SEQUENCE [LARGE SCALE GENOMIC DNA]</scope>
    <source>
        <strain evidence="3">9H-4</strain>
    </source>
</reference>
<dbReference type="STRING" id="1736691.SAMN06295964_1721"/>
<keyword evidence="3" id="KW-1185">Reference proteome</keyword>
<sequence>MDEPRNETAPSSRMRTLLADDIGAPIEGTIVSAATVTVAGAHAEHTSGVFLAWAVVLVVYWLTHVYLHALRDQLRHQADPLHRRLARHVGLQAGVLLGGVPVILAYLLAVALGASGSTAIYLCLSWTILQLGVGVLLASLSAGLSVRRATGEAFMAGLLGLFLVAAKALLH</sequence>
<feature type="transmembrane region" description="Helical" evidence="1">
    <location>
        <begin position="153"/>
        <end position="170"/>
    </location>
</feature>
<dbReference type="EMBL" id="LT796768">
    <property type="protein sequence ID" value="SKB07533.1"/>
    <property type="molecule type" value="Genomic_DNA"/>
</dbReference>
<evidence type="ECO:0000313" key="2">
    <source>
        <dbReference type="EMBL" id="SKB07533.1"/>
    </source>
</evidence>